<feature type="compositionally biased region" description="Polar residues" evidence="2">
    <location>
        <begin position="1213"/>
        <end position="1223"/>
    </location>
</feature>
<dbReference type="KEGG" id="qsa:O6P43_022686"/>
<evidence type="ECO:0000313" key="4">
    <source>
        <dbReference type="Proteomes" id="UP001163823"/>
    </source>
</evidence>
<feature type="compositionally biased region" description="Polar residues" evidence="2">
    <location>
        <begin position="1044"/>
        <end position="1061"/>
    </location>
</feature>
<feature type="compositionally biased region" description="Basic residues" evidence="2">
    <location>
        <begin position="971"/>
        <end position="983"/>
    </location>
</feature>
<feature type="coiled-coil region" evidence="1">
    <location>
        <begin position="759"/>
        <end position="802"/>
    </location>
</feature>
<feature type="region of interest" description="Disordered" evidence="2">
    <location>
        <begin position="716"/>
        <end position="758"/>
    </location>
</feature>
<feature type="region of interest" description="Disordered" evidence="2">
    <location>
        <begin position="474"/>
        <end position="519"/>
    </location>
</feature>
<dbReference type="EMBL" id="JARAOO010000009">
    <property type="protein sequence ID" value="KAJ7956210.1"/>
    <property type="molecule type" value="Genomic_DNA"/>
</dbReference>
<comment type="caution">
    <text evidence="3">The sequence shown here is derived from an EMBL/GenBank/DDBJ whole genome shotgun (WGS) entry which is preliminary data.</text>
</comment>
<feature type="compositionally biased region" description="Polar residues" evidence="2">
    <location>
        <begin position="861"/>
        <end position="870"/>
    </location>
</feature>
<feature type="compositionally biased region" description="Low complexity" evidence="2">
    <location>
        <begin position="120"/>
        <end position="144"/>
    </location>
</feature>
<accession>A0AAD7LDP0</accession>
<feature type="region of interest" description="Disordered" evidence="2">
    <location>
        <begin position="596"/>
        <end position="694"/>
    </location>
</feature>
<feature type="compositionally biased region" description="Basic and acidic residues" evidence="2">
    <location>
        <begin position="474"/>
        <end position="483"/>
    </location>
</feature>
<feature type="compositionally biased region" description="Basic and acidic residues" evidence="2">
    <location>
        <begin position="201"/>
        <end position="217"/>
    </location>
</feature>
<keyword evidence="4" id="KW-1185">Reference proteome</keyword>
<feature type="compositionally biased region" description="Basic and acidic residues" evidence="2">
    <location>
        <begin position="676"/>
        <end position="689"/>
    </location>
</feature>
<sequence length="1585" mass="172647">MSSSMLTGERRWASSSRRGGMTVLGKVAVPKPINLPSQRLENHGLDPNVEIVPKGTLSWGSRVSSSAPNAWGSSALSPTTDGGTGSPSHLSSRPSSGGSNTRPSTAGSDRAHEPTANAWGPSSRPSSASGALTSSQSSVTSLRPRSAETRPGSSQLSRFAEPLTESSVAWNAPGTSEKLGVSQAKKDGFSLTSGDFPTLGSDKDKSGRNPELQDKNSHGHPGSSSGLGKEKNGTYSVGDPANANVVGETVNSSRRDSPPHSDDGVRPSVEKWPGNPQPYPGATLPPQHYDVWHGPPVNNPQGGVWFRGPGGPPFGNPVPPGGFPMEPFPYYRPHMPPTGLANPPPVPPPGIAAHHPKNGDMYRPHMPDAYIRPGMPIRPGFYPGPVAYDDYYGPPMGYCNSTERDVPFMGISAGLSVYKRYSGQNPPEPGNSHCRSGAHTSEKLLVSEQTEPNHFHDNRGPYRVLLKHQNEWDGKKEQQKWEDTMTTNSSYLDKGDESRMPSLENNQRSDHKKSEKMDAGRTTFCEEAFPLASENRGSPAFVLDRAKSPESGGIIKASDVISAKKLDGVASGLPEVPQSLQSAPKDSSLIQKIEGLNAKARDNSSAKSKEEHKNKFHTSRGNHLENEGGPGSASSERTNAMAVINPSPPCVSTGDKNLESVSSGGVAIPRRASHGMQDRADHRNKERLNTQDTDGWWKKSLASDSLIVKAPRLETSNVNAEDRCTSCDTNERSESYTKARSEEEPAQTESDPSDSHIQRAKMKELAKQRTKLLQEEEEERIRKQKAKALAKLEELNRRTQEVDGSILKLDNATNSVVQNKQDVPQTSESTTVTSKSVANIVSQISKTNANNADKAPILSSEPLTETTTNAGKDPVPMHKNSAPLHHDIKSTDAAHHNNPAQVQNNIPTKQKRMGYKQKHNIPLEKSSTEKLVSTSTTTSKVEVATSSGIVTNEVASSLPMNQNATAESLVNHKKKNNRNGKSRYKVEETSSIAELPPSVSKETNLSSTSVESGKPRVSEFELDPLSVESTLFSRDTNQYLEQHISSPNEESHGRVNSQWKSQHSRRMPRNPQSSRSVEKFHGNDAVIWAPVRSQNKIKVTVDGNHIEAVNPSVTIDQQVQHNSKNKRAEMERYVPKPVAKEMSQQGSIQHVVAPSINQTTTDEIVVRDDSSSQVTEISQPVNLATGKAGSGMEPKIWDVRQNKQGKAHGSWRQRGSTESTNMHGMQDGLNYAANSSRTVPRSMEYQQSRKPEVSSMVEQTKKSNECSVYDGSSNPNDSDSVAPVLVAVVKDQSVTGRGRRHSFQGHKGMGINHEVDQKKNIKGAQKNDAQYSSSEPSQADEAAVLKEDQGVVDRSTSHWQPKSQGFASNNQRVSWPISGQNVGTEAGHSNKKDSTPHDDVPLPPLHEKEPFHVAQLHHDHSVSGKSNVGEIQTLGHQEAKRERRFPSQKGRPHSSNQGHIGLVEEAPASVDIRHGQHSSSGFHKSGNQNTRFGRGHESRGDRNSSGQNSKQHNQSANRERQGYNLHCEYQRVGPNNSKSDNSEQPKDGNHTGTRVRDRRQSHSRRGGGNFYGRPSGAVRVDADYE</sequence>
<feature type="region of interest" description="Disordered" evidence="2">
    <location>
        <begin position="844"/>
        <end position="878"/>
    </location>
</feature>
<keyword evidence="1" id="KW-0175">Coiled coil</keyword>
<dbReference type="GO" id="GO:0040029">
    <property type="term" value="P:epigenetic regulation of gene expression"/>
    <property type="evidence" value="ECO:0007669"/>
    <property type="project" value="TreeGrafter"/>
</dbReference>
<feature type="compositionally biased region" description="Polar residues" evidence="2">
    <location>
        <begin position="1357"/>
        <end position="1383"/>
    </location>
</feature>
<feature type="compositionally biased region" description="Basic and acidic residues" evidence="2">
    <location>
        <begin position="1388"/>
        <end position="1422"/>
    </location>
</feature>
<feature type="region of interest" description="Disordered" evidence="2">
    <location>
        <begin position="1346"/>
        <end position="1585"/>
    </location>
</feature>
<evidence type="ECO:0000256" key="1">
    <source>
        <dbReference type="SAM" id="Coils"/>
    </source>
</evidence>
<feature type="region of interest" description="Disordered" evidence="2">
    <location>
        <begin position="1293"/>
        <end position="1312"/>
    </location>
</feature>
<feature type="compositionally biased region" description="Basic and acidic residues" evidence="2">
    <location>
        <begin position="507"/>
        <end position="519"/>
    </location>
</feature>
<gene>
    <name evidence="3" type="ORF">O6P43_022686</name>
</gene>
<reference evidence="3" key="1">
    <citation type="journal article" date="2023" name="Science">
        <title>Elucidation of the pathway for biosynthesis of saponin adjuvants from the soapbark tree.</title>
        <authorList>
            <person name="Reed J."/>
            <person name="Orme A."/>
            <person name="El-Demerdash A."/>
            <person name="Owen C."/>
            <person name="Martin L.B.B."/>
            <person name="Misra R.C."/>
            <person name="Kikuchi S."/>
            <person name="Rejzek M."/>
            <person name="Martin A.C."/>
            <person name="Harkess A."/>
            <person name="Leebens-Mack J."/>
            <person name="Louveau T."/>
            <person name="Stephenson M.J."/>
            <person name="Osbourn A."/>
        </authorList>
    </citation>
    <scope>NUCLEOTIDE SEQUENCE</scope>
    <source>
        <strain evidence="3">S10</strain>
    </source>
</reference>
<feature type="compositionally biased region" description="Basic and acidic residues" evidence="2">
    <location>
        <begin position="253"/>
        <end position="269"/>
    </location>
</feature>
<feature type="compositionally biased region" description="Low complexity" evidence="2">
    <location>
        <begin position="86"/>
        <end position="105"/>
    </location>
</feature>
<feature type="region of interest" description="Disordered" evidence="2">
    <location>
        <begin position="1"/>
        <end position="284"/>
    </location>
</feature>
<feature type="region of interest" description="Disordered" evidence="2">
    <location>
        <begin position="967"/>
        <end position="1018"/>
    </location>
</feature>
<organism evidence="3 4">
    <name type="scientific">Quillaja saponaria</name>
    <name type="common">Soap bark tree</name>
    <dbReference type="NCBI Taxonomy" id="32244"/>
    <lineage>
        <taxon>Eukaryota</taxon>
        <taxon>Viridiplantae</taxon>
        <taxon>Streptophyta</taxon>
        <taxon>Embryophyta</taxon>
        <taxon>Tracheophyta</taxon>
        <taxon>Spermatophyta</taxon>
        <taxon>Magnoliopsida</taxon>
        <taxon>eudicotyledons</taxon>
        <taxon>Gunneridae</taxon>
        <taxon>Pentapetalae</taxon>
        <taxon>rosids</taxon>
        <taxon>fabids</taxon>
        <taxon>Fabales</taxon>
        <taxon>Quillajaceae</taxon>
        <taxon>Quillaja</taxon>
    </lineage>
</organism>
<feature type="compositionally biased region" description="Polar residues" evidence="2">
    <location>
        <begin position="1477"/>
        <end position="1491"/>
    </location>
</feature>
<proteinExistence type="predicted"/>
<dbReference type="Proteomes" id="UP001163823">
    <property type="component" value="Chromosome 9"/>
</dbReference>
<evidence type="ECO:0000313" key="3">
    <source>
        <dbReference type="EMBL" id="KAJ7956210.1"/>
    </source>
</evidence>
<evidence type="ECO:0000256" key="2">
    <source>
        <dbReference type="SAM" id="MobiDB-lite"/>
    </source>
</evidence>
<dbReference type="InterPro" id="IPR038808">
    <property type="entry name" value="MOS1-like"/>
</dbReference>
<protein>
    <submittedName>
        <fullName evidence="3">Protein MODIFIER OF SNC1 1</fullName>
    </submittedName>
</protein>
<dbReference type="PANTHER" id="PTHR34805:SF1">
    <property type="entry name" value="PROTEIN MODIFIER OF SNC1 1"/>
    <property type="match status" value="1"/>
</dbReference>
<feature type="region of interest" description="Disordered" evidence="2">
    <location>
        <begin position="1044"/>
        <end position="1077"/>
    </location>
</feature>
<name>A0AAD7LDP0_QUISA</name>
<feature type="compositionally biased region" description="Basic and acidic residues" evidence="2">
    <location>
        <begin position="1540"/>
        <end position="1560"/>
    </location>
</feature>
<feature type="compositionally biased region" description="Polar residues" evidence="2">
    <location>
        <begin position="1232"/>
        <end position="1246"/>
    </location>
</feature>
<feature type="region of interest" description="Disordered" evidence="2">
    <location>
        <begin position="1202"/>
        <end position="1281"/>
    </location>
</feature>
<feature type="compositionally biased region" description="Polar residues" evidence="2">
    <location>
        <begin position="1270"/>
        <end position="1279"/>
    </location>
</feature>
<dbReference type="EMBL" id="JARAOO010000009">
    <property type="protein sequence ID" value="KAJ7956209.1"/>
    <property type="molecule type" value="Genomic_DNA"/>
</dbReference>
<dbReference type="PANTHER" id="PTHR34805">
    <property type="entry name" value="PROTEIN MODIFIER OF SNC1 1"/>
    <property type="match status" value="1"/>
</dbReference>
<feature type="compositionally biased region" description="Polar residues" evidence="2">
    <location>
        <begin position="58"/>
        <end position="81"/>
    </location>
</feature>
<feature type="compositionally biased region" description="Basic and acidic residues" evidence="2">
    <location>
        <begin position="720"/>
        <end position="743"/>
    </location>
</feature>
<feature type="compositionally biased region" description="Basic and acidic residues" evidence="2">
    <location>
        <begin position="599"/>
        <end position="613"/>
    </location>
</feature>
<feature type="compositionally biased region" description="Polar residues" evidence="2">
    <location>
        <begin position="1503"/>
        <end position="1516"/>
    </location>
</feature>
<feature type="compositionally biased region" description="Polar residues" evidence="2">
    <location>
        <begin position="1000"/>
        <end position="1011"/>
    </location>
</feature>